<evidence type="ECO:0000256" key="3">
    <source>
        <dbReference type="PROSITE-ProRule" id="PRU01282"/>
    </source>
</evidence>
<dbReference type="EMBL" id="SAUW01000002">
    <property type="protein sequence ID" value="RWR14732.1"/>
    <property type="molecule type" value="Genomic_DNA"/>
</dbReference>
<protein>
    <recommendedName>
        <fullName evidence="4">Arsenate reductase</fullName>
        <ecNumber evidence="4">1.20.4.1</ecNumber>
    </recommendedName>
</protein>
<accession>A0A443J2R8</accession>
<reference evidence="5 6" key="1">
    <citation type="submission" date="2019-01" db="EMBL/GenBank/DDBJ databases">
        <title>Sinorhodobacter populi sp. nov. isolated from the symptomatic bark tissue of Populus euramericana canker.</title>
        <authorList>
            <person name="Xu G."/>
        </authorList>
    </citation>
    <scope>NUCLEOTIDE SEQUENCE [LARGE SCALE GENOMIC DNA]</scope>
    <source>
        <strain evidence="5 6">2D-5</strain>
    </source>
</reference>
<dbReference type="Gene3D" id="3.40.30.10">
    <property type="entry name" value="Glutaredoxin"/>
    <property type="match status" value="1"/>
</dbReference>
<dbReference type="Pfam" id="PF03960">
    <property type="entry name" value="ArsC"/>
    <property type="match status" value="1"/>
</dbReference>
<comment type="caution">
    <text evidence="5">The sequence shown here is derived from an EMBL/GenBank/DDBJ whole genome shotgun (WGS) entry which is preliminary data.</text>
</comment>
<dbReference type="PROSITE" id="PS51353">
    <property type="entry name" value="ARSC"/>
    <property type="match status" value="1"/>
</dbReference>
<dbReference type="EC" id="1.20.4.1" evidence="4"/>
<dbReference type="GO" id="GO:0008794">
    <property type="term" value="F:arsenate reductase (glutaredoxin) activity"/>
    <property type="evidence" value="ECO:0007669"/>
    <property type="project" value="UniProtKB-UniRule"/>
</dbReference>
<name>A0A443J2R8_9RHOB</name>
<dbReference type="PANTHER" id="PTHR30041">
    <property type="entry name" value="ARSENATE REDUCTASE"/>
    <property type="match status" value="1"/>
</dbReference>
<evidence type="ECO:0000313" key="5">
    <source>
        <dbReference type="EMBL" id="RWR14732.1"/>
    </source>
</evidence>
<dbReference type="InterPro" id="IPR006659">
    <property type="entry name" value="Arsenate_reductase"/>
</dbReference>
<gene>
    <name evidence="5" type="primary">arsC</name>
    <name evidence="5" type="ORF">D2T33_01885</name>
</gene>
<dbReference type="NCBIfam" id="TIGR00014">
    <property type="entry name" value="arsC"/>
    <property type="match status" value="1"/>
</dbReference>
<dbReference type="SUPFAM" id="SSF52833">
    <property type="entry name" value="Thioredoxin-like"/>
    <property type="match status" value="1"/>
</dbReference>
<evidence type="ECO:0000256" key="4">
    <source>
        <dbReference type="RuleBase" id="RU362029"/>
    </source>
</evidence>
<sequence>MAVTGAVTVVIWHNPRCTTSRKTLDLLRAHGIEPEIRLYLQDPPDRAELRAVLKKLGRPAADLLRWKEAEVPAGLTRASGEEAILDALIAHPRLIERPVVIHGDIARIGRPPEAVLSIL</sequence>
<dbReference type="Proteomes" id="UP000285710">
    <property type="component" value="Unassembled WGS sequence"/>
</dbReference>
<dbReference type="RefSeq" id="WP_128268650.1">
    <property type="nucleotide sequence ID" value="NZ_SAUW01000002.1"/>
</dbReference>
<evidence type="ECO:0000256" key="1">
    <source>
        <dbReference type="ARBA" id="ARBA00007198"/>
    </source>
</evidence>
<proteinExistence type="inferred from homology"/>
<reference evidence="5 6" key="2">
    <citation type="submission" date="2019-01" db="EMBL/GenBank/DDBJ databases">
        <authorList>
            <person name="Li Y."/>
        </authorList>
    </citation>
    <scope>NUCLEOTIDE SEQUENCE [LARGE SCALE GENOMIC DNA]</scope>
    <source>
        <strain evidence="5 6">2D-5</strain>
    </source>
</reference>
<evidence type="ECO:0000256" key="2">
    <source>
        <dbReference type="ARBA" id="ARBA00023002"/>
    </source>
</evidence>
<keyword evidence="6" id="KW-1185">Reference proteome</keyword>
<comment type="catalytic activity">
    <reaction evidence="4">
        <text>[glutaredoxin]-dithiol + arsenate + glutathione + H(+) = glutathionyl-S-S-[glutaredoxin] + arsenite + H2O</text>
        <dbReference type="Rhea" id="RHEA:22016"/>
        <dbReference type="Rhea" id="RHEA-COMP:10729"/>
        <dbReference type="Rhea" id="RHEA-COMP:17668"/>
        <dbReference type="ChEBI" id="CHEBI:15377"/>
        <dbReference type="ChEBI" id="CHEBI:15378"/>
        <dbReference type="ChEBI" id="CHEBI:29242"/>
        <dbReference type="ChEBI" id="CHEBI:29950"/>
        <dbReference type="ChEBI" id="CHEBI:48597"/>
        <dbReference type="ChEBI" id="CHEBI:57925"/>
        <dbReference type="ChEBI" id="CHEBI:146199"/>
        <dbReference type="EC" id="1.20.4.1"/>
    </reaction>
</comment>
<dbReference type="PANTHER" id="PTHR30041:SF4">
    <property type="entry name" value="ARSENATE REDUCTASE"/>
    <property type="match status" value="1"/>
</dbReference>
<dbReference type="AlphaFoldDB" id="A0A443J2R8"/>
<evidence type="ECO:0000313" key="6">
    <source>
        <dbReference type="Proteomes" id="UP000285710"/>
    </source>
</evidence>
<dbReference type="InterPro" id="IPR036249">
    <property type="entry name" value="Thioredoxin-like_sf"/>
</dbReference>
<dbReference type="CDD" id="cd03034">
    <property type="entry name" value="ArsC_ArsC"/>
    <property type="match status" value="1"/>
</dbReference>
<comment type="similarity">
    <text evidence="1 3 4">Belongs to the ArsC family.</text>
</comment>
<keyword evidence="2 4" id="KW-0560">Oxidoreductase</keyword>
<dbReference type="InterPro" id="IPR006660">
    <property type="entry name" value="Arsenate_reductase-like"/>
</dbReference>
<organism evidence="5 6">
    <name type="scientific">Paenirhodobacter populi</name>
    <dbReference type="NCBI Taxonomy" id="2306993"/>
    <lineage>
        <taxon>Bacteria</taxon>
        <taxon>Pseudomonadati</taxon>
        <taxon>Pseudomonadota</taxon>
        <taxon>Alphaproteobacteria</taxon>
        <taxon>Rhodobacterales</taxon>
        <taxon>Rhodobacter group</taxon>
        <taxon>Paenirhodobacter</taxon>
    </lineage>
</organism>